<reference evidence="1 2" key="1">
    <citation type="journal article" date="2022" name="Genome Biol. Evol.">
        <title>The Spruce Budworm Genome: Reconstructing the Evolutionary History of Antifreeze Proteins.</title>
        <authorList>
            <person name="Beliveau C."/>
            <person name="Gagne P."/>
            <person name="Picq S."/>
            <person name="Vernygora O."/>
            <person name="Keeling C.I."/>
            <person name="Pinkney K."/>
            <person name="Doucet D."/>
            <person name="Wen F."/>
            <person name="Johnston J.S."/>
            <person name="Maaroufi H."/>
            <person name="Boyle B."/>
            <person name="Laroche J."/>
            <person name="Dewar K."/>
            <person name="Juretic N."/>
            <person name="Blackburn G."/>
            <person name="Nisole A."/>
            <person name="Brunet B."/>
            <person name="Brandao M."/>
            <person name="Lumley L."/>
            <person name="Duan J."/>
            <person name="Quan G."/>
            <person name="Lucarotti C.J."/>
            <person name="Roe A.D."/>
            <person name="Sperling F.A.H."/>
            <person name="Levesque R.C."/>
            <person name="Cusson M."/>
        </authorList>
    </citation>
    <scope>NUCLEOTIDE SEQUENCE [LARGE SCALE GENOMIC DNA]</scope>
    <source>
        <strain evidence="1">Glfc:IPQL:Cfum</strain>
    </source>
</reference>
<organism evidence="1 2">
    <name type="scientific">Choristoneura fumiferana</name>
    <name type="common">Spruce budworm moth</name>
    <name type="synonym">Archips fumiferana</name>
    <dbReference type="NCBI Taxonomy" id="7141"/>
    <lineage>
        <taxon>Eukaryota</taxon>
        <taxon>Metazoa</taxon>
        <taxon>Ecdysozoa</taxon>
        <taxon>Arthropoda</taxon>
        <taxon>Hexapoda</taxon>
        <taxon>Insecta</taxon>
        <taxon>Pterygota</taxon>
        <taxon>Neoptera</taxon>
        <taxon>Endopterygota</taxon>
        <taxon>Lepidoptera</taxon>
        <taxon>Glossata</taxon>
        <taxon>Ditrysia</taxon>
        <taxon>Tortricoidea</taxon>
        <taxon>Tortricidae</taxon>
        <taxon>Tortricinae</taxon>
        <taxon>Choristoneura</taxon>
    </lineage>
</organism>
<accession>A0ACC0KGP3</accession>
<dbReference type="Proteomes" id="UP001064048">
    <property type="component" value="Chromosome 6"/>
</dbReference>
<gene>
    <name evidence="1" type="ORF">MSG28_003787</name>
</gene>
<comment type="caution">
    <text evidence="1">The sequence shown here is derived from an EMBL/GenBank/DDBJ whole genome shotgun (WGS) entry which is preliminary data.</text>
</comment>
<proteinExistence type="predicted"/>
<evidence type="ECO:0000313" key="1">
    <source>
        <dbReference type="EMBL" id="KAI8435490.1"/>
    </source>
</evidence>
<sequence>MATQWISKLRLVLFVLVLALYIYVLVFLKTAYSRSKRLDAIDELAIKNEKLIKHVHGLDDQLGARAERLQDLYEDY</sequence>
<keyword evidence="2" id="KW-1185">Reference proteome</keyword>
<name>A0ACC0KGP3_CHOFU</name>
<evidence type="ECO:0000313" key="2">
    <source>
        <dbReference type="Proteomes" id="UP001064048"/>
    </source>
</evidence>
<dbReference type="EMBL" id="CM046106">
    <property type="protein sequence ID" value="KAI8435490.1"/>
    <property type="molecule type" value="Genomic_DNA"/>
</dbReference>
<protein>
    <submittedName>
        <fullName evidence="1">Uncharacterized protein</fullName>
    </submittedName>
</protein>